<comment type="caution">
    <text evidence="4">The sequence shown here is derived from an EMBL/GenBank/DDBJ whole genome shotgun (WGS) entry which is preliminary data.</text>
</comment>
<gene>
    <name evidence="4" type="ORF">AB0A88_38420</name>
</gene>
<dbReference type="InterPro" id="IPR002372">
    <property type="entry name" value="PQQ_rpt_dom"/>
</dbReference>
<dbReference type="PANTHER" id="PTHR34512">
    <property type="entry name" value="CELL SURFACE PROTEIN"/>
    <property type="match status" value="1"/>
</dbReference>
<evidence type="ECO:0000256" key="1">
    <source>
        <dbReference type="SAM" id="MobiDB-lite"/>
    </source>
</evidence>
<feature type="region of interest" description="Disordered" evidence="1">
    <location>
        <begin position="1"/>
        <end position="40"/>
    </location>
</feature>
<sequence>MHHPPQPWYRPHQPQQQVPDNPYAPGGYTPPEPPPRRRRFGKGPLIAAVVALSLLAASGWVYALVDGPWSRSAAPVADKTPGPSGTPTPTPTRTPAVRSPAPQRVPTSEELNAGRAAGDATAWIADDRTDLPRRSIKLHPLWIVGDTVVQAAYEKVTARRLSDGTEAWSVPLPASVCETPANPTPDGKIVVVYKSDRNWTGNRCNQLQMIDLRTGKAGWRKQLTETGSMDGTIMVNSAISGGTLAIVQSMRAAAYRVDTGAKLYDIPLENPGKCYPANVAGGPRLVVDSTCAINVDRGRSYHQLRELDPRTGKVRWRYRTQPGWIVGKMLSVDPVVFTSYHHKELFDDWRVVALKPGGKVRVTIDARPKGFAYCADAGDSGGNMQQCPGTAVGKDIVFLGGTDRVGGYSLDTGKLVWGVKSSVGTLHPLRPDGGSFALVYEAPTDEEPGRITRFGPGGVDTKKEVLRHPVTARAAERRMLAGRLAYANGRIVIAPSGVSGNDADHQARMLSFAPGT</sequence>
<feature type="compositionally biased region" description="Low complexity" evidence="1">
    <location>
        <begin position="93"/>
        <end position="102"/>
    </location>
</feature>
<dbReference type="EMBL" id="JBEZAE010000052">
    <property type="protein sequence ID" value="MEU7075956.1"/>
    <property type="molecule type" value="Genomic_DNA"/>
</dbReference>
<dbReference type="SUPFAM" id="SSF50998">
    <property type="entry name" value="Quinoprotein alcohol dehydrogenase-like"/>
    <property type="match status" value="1"/>
</dbReference>
<feature type="region of interest" description="Disordered" evidence="1">
    <location>
        <begin position="74"/>
        <end position="118"/>
    </location>
</feature>
<keyword evidence="5" id="KW-1185">Reference proteome</keyword>
<dbReference type="RefSeq" id="WP_358478458.1">
    <property type="nucleotide sequence ID" value="NZ_JBEZAE010000052.1"/>
</dbReference>
<dbReference type="Pfam" id="PF13360">
    <property type="entry name" value="PQQ_2"/>
    <property type="match status" value="1"/>
</dbReference>
<keyword evidence="2" id="KW-0812">Transmembrane</keyword>
<organism evidence="4 5">
    <name type="scientific">Streptomyces narbonensis</name>
    <dbReference type="NCBI Taxonomy" id="67333"/>
    <lineage>
        <taxon>Bacteria</taxon>
        <taxon>Bacillati</taxon>
        <taxon>Actinomycetota</taxon>
        <taxon>Actinomycetes</taxon>
        <taxon>Kitasatosporales</taxon>
        <taxon>Streptomycetaceae</taxon>
        <taxon>Streptomyces</taxon>
    </lineage>
</organism>
<name>A0ABV3CME3_9ACTN</name>
<keyword evidence="2" id="KW-0472">Membrane</keyword>
<evidence type="ECO:0000313" key="5">
    <source>
        <dbReference type="Proteomes" id="UP001551329"/>
    </source>
</evidence>
<proteinExistence type="predicted"/>
<evidence type="ECO:0000313" key="4">
    <source>
        <dbReference type="EMBL" id="MEU7075956.1"/>
    </source>
</evidence>
<protein>
    <submittedName>
        <fullName evidence="4">PQQ-binding-like beta-propeller repeat protein</fullName>
    </submittedName>
</protein>
<dbReference type="Gene3D" id="2.130.10.10">
    <property type="entry name" value="YVTN repeat-like/Quinoprotein amine dehydrogenase"/>
    <property type="match status" value="1"/>
</dbReference>
<accession>A0ABV3CME3</accession>
<keyword evidence="2" id="KW-1133">Transmembrane helix</keyword>
<feature type="transmembrane region" description="Helical" evidence="2">
    <location>
        <begin position="45"/>
        <end position="65"/>
    </location>
</feature>
<dbReference type="PANTHER" id="PTHR34512:SF30">
    <property type="entry name" value="OUTER MEMBRANE PROTEIN ASSEMBLY FACTOR BAMB"/>
    <property type="match status" value="1"/>
</dbReference>
<evidence type="ECO:0000259" key="3">
    <source>
        <dbReference type="Pfam" id="PF13360"/>
    </source>
</evidence>
<dbReference type="InterPro" id="IPR011047">
    <property type="entry name" value="Quinoprotein_ADH-like_sf"/>
</dbReference>
<dbReference type="InterPro" id="IPR015943">
    <property type="entry name" value="WD40/YVTN_repeat-like_dom_sf"/>
</dbReference>
<dbReference type="Proteomes" id="UP001551329">
    <property type="component" value="Unassembled WGS sequence"/>
</dbReference>
<reference evidence="4 5" key="1">
    <citation type="submission" date="2024-06" db="EMBL/GenBank/DDBJ databases">
        <title>The Natural Products Discovery Center: Release of the First 8490 Sequenced Strains for Exploring Actinobacteria Biosynthetic Diversity.</title>
        <authorList>
            <person name="Kalkreuter E."/>
            <person name="Kautsar S.A."/>
            <person name="Yang D."/>
            <person name="Bader C.D."/>
            <person name="Teijaro C.N."/>
            <person name="Fluegel L."/>
            <person name="Davis C.M."/>
            <person name="Simpson J.R."/>
            <person name="Lauterbach L."/>
            <person name="Steele A.D."/>
            <person name="Gui C."/>
            <person name="Meng S."/>
            <person name="Li G."/>
            <person name="Viehrig K."/>
            <person name="Ye F."/>
            <person name="Su P."/>
            <person name="Kiefer A.F."/>
            <person name="Nichols A."/>
            <person name="Cepeda A.J."/>
            <person name="Yan W."/>
            <person name="Fan B."/>
            <person name="Jiang Y."/>
            <person name="Adhikari A."/>
            <person name="Zheng C.-J."/>
            <person name="Schuster L."/>
            <person name="Cowan T.M."/>
            <person name="Smanski M.J."/>
            <person name="Chevrette M.G."/>
            <person name="De Carvalho L.P.S."/>
            <person name="Shen B."/>
        </authorList>
    </citation>
    <scope>NUCLEOTIDE SEQUENCE [LARGE SCALE GENOMIC DNA]</scope>
    <source>
        <strain evidence="4 5">NPDC045974</strain>
    </source>
</reference>
<feature type="domain" description="Pyrrolo-quinoline quinone repeat" evidence="3">
    <location>
        <begin position="143"/>
        <end position="294"/>
    </location>
</feature>
<evidence type="ECO:0000256" key="2">
    <source>
        <dbReference type="SAM" id="Phobius"/>
    </source>
</evidence>